<dbReference type="InterPro" id="IPR010621">
    <property type="entry name" value="DUF1214"/>
</dbReference>
<dbReference type="Proteomes" id="UP000600139">
    <property type="component" value="Unassembled WGS sequence"/>
</dbReference>
<feature type="signal peptide" evidence="1">
    <location>
        <begin position="1"/>
        <end position="23"/>
    </location>
</feature>
<evidence type="ECO:0000256" key="1">
    <source>
        <dbReference type="SAM" id="SignalP"/>
    </source>
</evidence>
<keyword evidence="5" id="KW-1185">Reference proteome</keyword>
<feature type="domain" description="DUF1214" evidence="2">
    <location>
        <begin position="347"/>
        <end position="453"/>
    </location>
</feature>
<organism evidence="4 5">
    <name type="scientific">Luteolibacter yonseiensis</name>
    <dbReference type="NCBI Taxonomy" id="1144680"/>
    <lineage>
        <taxon>Bacteria</taxon>
        <taxon>Pseudomonadati</taxon>
        <taxon>Verrucomicrobiota</taxon>
        <taxon>Verrucomicrobiia</taxon>
        <taxon>Verrucomicrobiales</taxon>
        <taxon>Verrucomicrobiaceae</taxon>
        <taxon>Luteolibacter</taxon>
    </lineage>
</organism>
<reference evidence="4" key="1">
    <citation type="submission" date="2021-01" db="EMBL/GenBank/DDBJ databases">
        <title>Modified the classification status of verrucomicrobia.</title>
        <authorList>
            <person name="Feng X."/>
        </authorList>
    </citation>
    <scope>NUCLEOTIDE SEQUENCE</scope>
    <source>
        <strain evidence="4">JCM 18052</strain>
    </source>
</reference>
<protein>
    <submittedName>
        <fullName evidence="4">DUF1254 domain-containing protein</fullName>
    </submittedName>
</protein>
<evidence type="ECO:0000313" key="5">
    <source>
        <dbReference type="Proteomes" id="UP000600139"/>
    </source>
</evidence>
<evidence type="ECO:0000259" key="2">
    <source>
        <dbReference type="Pfam" id="PF06742"/>
    </source>
</evidence>
<accession>A0A934V9E4</accession>
<dbReference type="Gene3D" id="1.10.3360.10">
    <property type="entry name" value="VPA0735-like domain"/>
    <property type="match status" value="1"/>
</dbReference>
<sequence>MNKIPICIALLVASSAMVPPGSAAETTPQELTERSIHRRAVEAVIWGIPAVNYERMLQAALDSGAKANQVVYWSQPVNWKNQTLTPNPDTIYLNPFYDTRGGPVVVEIPPADADHVIVGSFDVAWQNALEDIGPAGADKGKGAKYLITPPGYDGKVPEGYIVLPSETYRGFVILRSNFKSRSPADIRAAVDHGKRVRVYPLGGDQDSTVFVDAFDKPFDATIPYDASFFELLDRFVQIEPWLTRDKVMIDSLRTLGIEKGKAFNPSEITKRILTEAVREAREVIGLKYEGGFTPAFYEGTRWSVPVPRETVDGLGSHFANPNEYGLDGRAVMYHMAYFSPKVFGGGQFYLINISDKAGKALDGGRTYRLTVPGDAPVEQYWSASLYDRATHALIKGMSRPSLASNDGAVAKNADGSVDIFFAPVAPAGKESNWVPTDPKGRFEVLFRLYGPKKELFAKEWKLPDIEEVK</sequence>
<comment type="caution">
    <text evidence="4">The sequence shown here is derived from an EMBL/GenBank/DDBJ whole genome shotgun (WGS) entry which is preliminary data.</text>
</comment>
<dbReference type="RefSeq" id="WP_200349050.1">
    <property type="nucleotide sequence ID" value="NZ_BAABHZ010000005.1"/>
</dbReference>
<feature type="domain" description="DUF1254" evidence="3">
    <location>
        <begin position="68"/>
        <end position="200"/>
    </location>
</feature>
<dbReference type="SUPFAM" id="SSF160935">
    <property type="entry name" value="VPA0735-like"/>
    <property type="match status" value="1"/>
</dbReference>
<dbReference type="InterPro" id="IPR037049">
    <property type="entry name" value="DUF1214_C_sf"/>
</dbReference>
<feature type="chain" id="PRO_5037416503" evidence="1">
    <location>
        <begin position="24"/>
        <end position="469"/>
    </location>
</feature>
<evidence type="ECO:0000313" key="4">
    <source>
        <dbReference type="EMBL" id="MBK1814085.1"/>
    </source>
</evidence>
<evidence type="ECO:0000259" key="3">
    <source>
        <dbReference type="Pfam" id="PF06863"/>
    </source>
</evidence>
<dbReference type="Pfam" id="PF06742">
    <property type="entry name" value="DUF1214"/>
    <property type="match status" value="1"/>
</dbReference>
<dbReference type="InterPro" id="IPR037050">
    <property type="entry name" value="DUF1254_sf"/>
</dbReference>
<dbReference type="Gene3D" id="2.60.120.600">
    <property type="entry name" value="Domain of unknown function DUF1214, C-terminal domain"/>
    <property type="match status" value="1"/>
</dbReference>
<keyword evidence="1" id="KW-0732">Signal</keyword>
<dbReference type="PANTHER" id="PTHR36509:SF3">
    <property type="entry name" value="SIGNAL PEPTIDE PROTEIN"/>
    <property type="match status" value="1"/>
</dbReference>
<proteinExistence type="predicted"/>
<dbReference type="Pfam" id="PF06863">
    <property type="entry name" value="DUF1254"/>
    <property type="match status" value="1"/>
</dbReference>
<dbReference type="Gene3D" id="2.60.40.1610">
    <property type="entry name" value="Domain of unknown function DUF1254"/>
    <property type="match status" value="1"/>
</dbReference>
<dbReference type="EMBL" id="JAENIK010000001">
    <property type="protein sequence ID" value="MBK1814085.1"/>
    <property type="molecule type" value="Genomic_DNA"/>
</dbReference>
<dbReference type="InterPro" id="IPR010679">
    <property type="entry name" value="DUF1254"/>
</dbReference>
<name>A0A934V9E4_9BACT</name>
<dbReference type="PANTHER" id="PTHR36509">
    <property type="entry name" value="BLL3101 PROTEIN"/>
    <property type="match status" value="1"/>
</dbReference>
<gene>
    <name evidence="4" type="ORF">JIN84_00495</name>
</gene>
<dbReference type="AlphaFoldDB" id="A0A934V9E4"/>